<dbReference type="OrthoDB" id="2130629at2759"/>
<keyword evidence="5" id="KW-0645">Protease</keyword>
<sequence length="504" mass="56114">MYNYTIYCILGSFLITSSFELEQHAARKANLNRSLWPLKSSDSLKYSLKFQYTYSTAYFTLPVDHFGFANTDTYQMRYLYNMDYWDKNGGTILFYCGNEGDIEDFAINTGFMWDISKQMKAMVVFAEHRYYGKSLPYGDKSFKDAAHLGYLTAEQALADYAVFLTSFKATTVGAANSPVVAFGGSYGGMLAAWMRAKYPQIIIGALAASAPVLQFEGVTPCEAYNEIATKTFARYGSNCVENVRRSWEAMTDLYNSGASGQAYLKKAFNLCGDVKTADDLADLKGWLTGAWGNIVMVEYPYPADFLQHLPAWPVKGVCDNLQQPYWDSPSTLVTQISLAAQAFFNYSNSFSGSCFNTTSEPDTLGADQGWGFQACSEMIMPMCADNKNDMFEVSAWDLDSYVKECAKTYGIVPKPNWIMTNFLGVNVTGATNIIFSNGLLDPWHGGGVLRSYPEQNITAIIIPNGAHHLDLRGHNAADPVDVIAARDMEIGIITQWIADYQREH</sequence>
<dbReference type="GO" id="GO:0005764">
    <property type="term" value="C:lysosome"/>
    <property type="evidence" value="ECO:0007669"/>
    <property type="project" value="UniProtKB-SubCell"/>
</dbReference>
<dbReference type="GO" id="GO:0008239">
    <property type="term" value="F:dipeptidyl-peptidase activity"/>
    <property type="evidence" value="ECO:0007669"/>
    <property type="project" value="TreeGrafter"/>
</dbReference>
<evidence type="ECO:0000256" key="1">
    <source>
        <dbReference type="ARBA" id="ARBA00004371"/>
    </source>
</evidence>
<keyword evidence="19" id="KW-1185">Reference proteome</keyword>
<evidence type="ECO:0000256" key="16">
    <source>
        <dbReference type="ARBA" id="ARBA00076475"/>
    </source>
</evidence>
<dbReference type="EMBL" id="VXIV02001582">
    <property type="protein sequence ID" value="KAF6031653.1"/>
    <property type="molecule type" value="Genomic_DNA"/>
</dbReference>
<evidence type="ECO:0000256" key="11">
    <source>
        <dbReference type="ARBA" id="ARBA00023228"/>
    </source>
</evidence>
<keyword evidence="10" id="KW-0325">Glycoprotein</keyword>
<comment type="subcellular location">
    <subcellularLocation>
        <location evidence="1">Lysosome</location>
    </subcellularLocation>
</comment>
<keyword evidence="4" id="KW-0121">Carboxypeptidase</keyword>
<evidence type="ECO:0000256" key="14">
    <source>
        <dbReference type="ARBA" id="ARBA00066456"/>
    </source>
</evidence>
<dbReference type="GO" id="GO:0043535">
    <property type="term" value="P:regulation of blood vessel endothelial cell migration"/>
    <property type="evidence" value="ECO:0007669"/>
    <property type="project" value="TreeGrafter"/>
</dbReference>
<dbReference type="SUPFAM" id="SSF53474">
    <property type="entry name" value="alpha/beta-Hydrolases"/>
    <property type="match status" value="1"/>
</dbReference>
<gene>
    <name evidence="18" type="ORF">EB796_010048</name>
</gene>
<comment type="similarity">
    <text evidence="2">Belongs to the peptidase S28 family.</text>
</comment>
<comment type="subunit">
    <text evidence="3">Homodimer.</text>
</comment>
<comment type="caution">
    <text evidence="18">The sequence shown here is derived from an EMBL/GenBank/DDBJ whole genome shotgun (WGS) entry which is preliminary data.</text>
</comment>
<comment type="catalytic activity">
    <reaction evidence="12">
        <text>Cleavage of a -Pro-|-Xaa bond to release a C-terminal amino acid.</text>
        <dbReference type="EC" id="3.4.16.2"/>
    </reaction>
</comment>
<evidence type="ECO:0000256" key="15">
    <source>
        <dbReference type="ARBA" id="ARBA00073691"/>
    </source>
</evidence>
<dbReference type="GO" id="GO:0003085">
    <property type="term" value="P:negative regulation of systemic arterial blood pressure"/>
    <property type="evidence" value="ECO:0007669"/>
    <property type="project" value="TreeGrafter"/>
</dbReference>
<evidence type="ECO:0000313" key="18">
    <source>
        <dbReference type="EMBL" id="KAF6031653.1"/>
    </source>
</evidence>
<reference evidence="18" key="1">
    <citation type="submission" date="2020-06" db="EMBL/GenBank/DDBJ databases">
        <title>Draft genome of Bugula neritina, a colonial animal packing powerful symbionts and potential medicines.</title>
        <authorList>
            <person name="Rayko M."/>
        </authorList>
    </citation>
    <scope>NUCLEOTIDE SEQUENCE [LARGE SCALE GENOMIC DNA]</scope>
    <source>
        <strain evidence="18">Kwan_BN1</strain>
    </source>
</reference>
<evidence type="ECO:0000256" key="3">
    <source>
        <dbReference type="ARBA" id="ARBA00011738"/>
    </source>
</evidence>
<evidence type="ECO:0000256" key="12">
    <source>
        <dbReference type="ARBA" id="ARBA00052013"/>
    </source>
</evidence>
<dbReference type="EC" id="3.4.16.2" evidence="14"/>
<dbReference type="Proteomes" id="UP000593567">
    <property type="component" value="Unassembled WGS sequence"/>
</dbReference>
<evidence type="ECO:0000256" key="17">
    <source>
        <dbReference type="ARBA" id="ARBA00076608"/>
    </source>
</evidence>
<evidence type="ECO:0000256" key="5">
    <source>
        <dbReference type="ARBA" id="ARBA00022670"/>
    </source>
</evidence>
<dbReference type="Gene3D" id="1.20.120.980">
    <property type="entry name" value="Serine carboxypeptidase S28, SKS domain"/>
    <property type="match status" value="1"/>
</dbReference>
<evidence type="ECO:0000256" key="9">
    <source>
        <dbReference type="ARBA" id="ARBA00023157"/>
    </source>
</evidence>
<dbReference type="InterPro" id="IPR029058">
    <property type="entry name" value="AB_hydrolase_fold"/>
</dbReference>
<evidence type="ECO:0000256" key="6">
    <source>
        <dbReference type="ARBA" id="ARBA00022729"/>
    </source>
</evidence>
<name>A0A7J7K0D3_BUGNE</name>
<evidence type="ECO:0000256" key="10">
    <source>
        <dbReference type="ARBA" id="ARBA00023180"/>
    </source>
</evidence>
<dbReference type="Pfam" id="PF05577">
    <property type="entry name" value="Peptidase_S28"/>
    <property type="match status" value="1"/>
</dbReference>
<proteinExistence type="inferred from homology"/>
<dbReference type="GO" id="GO:0004185">
    <property type="term" value="F:serine-type carboxypeptidase activity"/>
    <property type="evidence" value="ECO:0007669"/>
    <property type="project" value="UniProtKB-EC"/>
</dbReference>
<evidence type="ECO:0000256" key="4">
    <source>
        <dbReference type="ARBA" id="ARBA00022645"/>
    </source>
</evidence>
<dbReference type="AlphaFoldDB" id="A0A7J7K0D3"/>
<protein>
    <recommendedName>
        <fullName evidence="15">Lysosomal Pro-X carboxypeptidase</fullName>
        <ecNumber evidence="14">3.4.16.2</ecNumber>
    </recommendedName>
    <alternativeName>
        <fullName evidence="17">Proline carboxypeptidase</fullName>
    </alternativeName>
    <alternativeName>
        <fullName evidence="16">Prolylcarboxypeptidase</fullName>
    </alternativeName>
</protein>
<comment type="function">
    <text evidence="13">Cleaves C-terminal amino acids linked to proline in peptides such as angiotensin II, III and des-Arg9-bradykinin. This cleavage occurs at acidic pH, but enzymatic activity is retained with some substrates at neutral pH.</text>
</comment>
<dbReference type="GO" id="GO:0006508">
    <property type="term" value="P:proteolysis"/>
    <property type="evidence" value="ECO:0007669"/>
    <property type="project" value="UniProtKB-KW"/>
</dbReference>
<evidence type="ECO:0000256" key="8">
    <source>
        <dbReference type="ARBA" id="ARBA00023145"/>
    </source>
</evidence>
<accession>A0A7J7K0D3</accession>
<evidence type="ECO:0000313" key="19">
    <source>
        <dbReference type="Proteomes" id="UP000593567"/>
    </source>
</evidence>
<keyword evidence="6" id="KW-0732">Signal</keyword>
<dbReference type="InterPro" id="IPR008758">
    <property type="entry name" value="Peptidase_S28"/>
</dbReference>
<evidence type="ECO:0000256" key="13">
    <source>
        <dbReference type="ARBA" id="ARBA00059701"/>
    </source>
</evidence>
<dbReference type="InterPro" id="IPR042269">
    <property type="entry name" value="Ser_carbopepase_S28_SKS"/>
</dbReference>
<keyword evidence="11" id="KW-0458">Lysosome</keyword>
<keyword evidence="8" id="KW-0865">Zymogen</keyword>
<organism evidence="18 19">
    <name type="scientific">Bugula neritina</name>
    <name type="common">Brown bryozoan</name>
    <name type="synonym">Sertularia neritina</name>
    <dbReference type="NCBI Taxonomy" id="10212"/>
    <lineage>
        <taxon>Eukaryota</taxon>
        <taxon>Metazoa</taxon>
        <taxon>Spiralia</taxon>
        <taxon>Lophotrochozoa</taxon>
        <taxon>Bryozoa</taxon>
        <taxon>Gymnolaemata</taxon>
        <taxon>Cheilostomatida</taxon>
        <taxon>Flustrina</taxon>
        <taxon>Buguloidea</taxon>
        <taxon>Bugulidae</taxon>
        <taxon>Bugula</taxon>
    </lineage>
</organism>
<evidence type="ECO:0000256" key="2">
    <source>
        <dbReference type="ARBA" id="ARBA00011079"/>
    </source>
</evidence>
<dbReference type="FunFam" id="1.20.120.980:FF:000002">
    <property type="entry name" value="lysosomal Pro-X carboxypeptidase"/>
    <property type="match status" value="1"/>
</dbReference>
<dbReference type="PANTHER" id="PTHR11010:SF38">
    <property type="entry name" value="LYSOSOMAL PRO-X CARBOXYPEPTIDASE"/>
    <property type="match status" value="1"/>
</dbReference>
<dbReference type="Gene3D" id="3.40.50.1820">
    <property type="entry name" value="alpha/beta hydrolase"/>
    <property type="match status" value="1"/>
</dbReference>
<keyword evidence="9" id="KW-1015">Disulfide bond</keyword>
<evidence type="ECO:0000256" key="7">
    <source>
        <dbReference type="ARBA" id="ARBA00022801"/>
    </source>
</evidence>
<keyword evidence="7" id="KW-0378">Hydrolase</keyword>
<dbReference type="PANTHER" id="PTHR11010">
    <property type="entry name" value="PROTEASE S28 PRO-X CARBOXYPEPTIDASE-RELATED"/>
    <property type="match status" value="1"/>
</dbReference>